<feature type="domain" description="Inner membrane protein YgaP-like transmembrane" evidence="2">
    <location>
        <begin position="1"/>
        <end position="64"/>
    </location>
</feature>
<organism evidence="3">
    <name type="scientific">hydrothermal vent metagenome</name>
    <dbReference type="NCBI Taxonomy" id="652676"/>
    <lineage>
        <taxon>unclassified sequences</taxon>
        <taxon>metagenomes</taxon>
        <taxon>ecological metagenomes</taxon>
    </lineage>
</organism>
<dbReference type="AlphaFoldDB" id="A0A3B0SA64"/>
<protein>
    <recommendedName>
        <fullName evidence="2">Inner membrane protein YgaP-like transmembrane domain-containing protein</fullName>
    </recommendedName>
</protein>
<keyword evidence="1" id="KW-0812">Transmembrane</keyword>
<evidence type="ECO:0000256" key="1">
    <source>
        <dbReference type="SAM" id="Phobius"/>
    </source>
</evidence>
<gene>
    <name evidence="3" type="ORF">MNBD_ALPHA08-181</name>
</gene>
<dbReference type="EMBL" id="UOEC01000206">
    <property type="protein sequence ID" value="VAW03111.1"/>
    <property type="molecule type" value="Genomic_DNA"/>
</dbReference>
<name>A0A3B0SA64_9ZZZZ</name>
<keyword evidence="1" id="KW-1133">Transmembrane helix</keyword>
<dbReference type="Pfam" id="PF11127">
    <property type="entry name" value="YgaP-like_TM"/>
    <property type="match status" value="1"/>
</dbReference>
<sequence>MTKNIGNVERGLRAIIGLALIAYAIWGTGPYAIYAWIGVVPLFTAAVGWCPPYALLGINTCSAKKDS</sequence>
<evidence type="ECO:0000313" key="3">
    <source>
        <dbReference type="EMBL" id="VAW03111.1"/>
    </source>
</evidence>
<proteinExistence type="predicted"/>
<accession>A0A3B0SA64</accession>
<feature type="transmembrane region" description="Helical" evidence="1">
    <location>
        <begin position="12"/>
        <end position="29"/>
    </location>
</feature>
<reference evidence="3" key="1">
    <citation type="submission" date="2018-06" db="EMBL/GenBank/DDBJ databases">
        <authorList>
            <person name="Zhirakovskaya E."/>
        </authorList>
    </citation>
    <scope>NUCLEOTIDE SEQUENCE</scope>
</reference>
<feature type="transmembrane region" description="Helical" evidence="1">
    <location>
        <begin position="35"/>
        <end position="56"/>
    </location>
</feature>
<keyword evidence="1" id="KW-0472">Membrane</keyword>
<dbReference type="InterPro" id="IPR021309">
    <property type="entry name" value="YgaP-like_TM"/>
</dbReference>
<evidence type="ECO:0000259" key="2">
    <source>
        <dbReference type="Pfam" id="PF11127"/>
    </source>
</evidence>